<dbReference type="GO" id="GO:0032934">
    <property type="term" value="F:sterol binding"/>
    <property type="evidence" value="ECO:0007669"/>
    <property type="project" value="TreeGrafter"/>
</dbReference>
<dbReference type="PROSITE" id="PS50003">
    <property type="entry name" value="PH_DOMAIN"/>
    <property type="match status" value="1"/>
</dbReference>
<comment type="similarity">
    <text evidence="4">Belongs to the OSBP family.</text>
</comment>
<evidence type="ECO:0000256" key="5">
    <source>
        <dbReference type="RuleBase" id="RU003845"/>
    </source>
</evidence>
<feature type="region of interest" description="Disordered" evidence="6">
    <location>
        <begin position="654"/>
        <end position="682"/>
    </location>
</feature>
<proteinExistence type="inferred from homology"/>
<feature type="compositionally biased region" description="Basic and acidic residues" evidence="6">
    <location>
        <begin position="258"/>
        <end position="269"/>
    </location>
</feature>
<evidence type="ECO:0000313" key="9">
    <source>
        <dbReference type="RefSeq" id="XP_026277867.1"/>
    </source>
</evidence>
<dbReference type="KEGG" id="foc:113206144"/>
<dbReference type="Pfam" id="PF00169">
    <property type="entry name" value="PH"/>
    <property type="match status" value="1"/>
</dbReference>
<dbReference type="PROSITE" id="PS01013">
    <property type="entry name" value="OSBP"/>
    <property type="match status" value="1"/>
</dbReference>
<accession>A0A6J1S9Y4</accession>
<dbReference type="FunFam" id="1.10.287.2720:FF:000001">
    <property type="entry name" value="Oxysterol-binding OBPalpha"/>
    <property type="match status" value="1"/>
</dbReference>
<dbReference type="Gene3D" id="2.40.160.120">
    <property type="match status" value="1"/>
</dbReference>
<dbReference type="GO" id="GO:0016020">
    <property type="term" value="C:membrane"/>
    <property type="evidence" value="ECO:0007669"/>
    <property type="project" value="TreeGrafter"/>
</dbReference>
<evidence type="ECO:0000313" key="8">
    <source>
        <dbReference type="Proteomes" id="UP000504606"/>
    </source>
</evidence>
<dbReference type="PANTHER" id="PTHR10972:SF141">
    <property type="entry name" value="OXYSTEROL-BINDING PROTEIN"/>
    <property type="match status" value="1"/>
</dbReference>
<dbReference type="OrthoDB" id="48057at2759"/>
<dbReference type="GO" id="GO:0006869">
    <property type="term" value="P:lipid transport"/>
    <property type="evidence" value="ECO:0007669"/>
    <property type="project" value="UniProtKB-KW"/>
</dbReference>
<keyword evidence="2 5" id="KW-0445">Lipid transport</keyword>
<feature type="domain" description="PH" evidence="7">
    <location>
        <begin position="9"/>
        <end position="106"/>
    </location>
</feature>
<feature type="region of interest" description="Disordered" evidence="6">
    <location>
        <begin position="213"/>
        <end position="347"/>
    </location>
</feature>
<dbReference type="GeneID" id="113206144"/>
<dbReference type="InterPro" id="IPR001849">
    <property type="entry name" value="PH_domain"/>
</dbReference>
<dbReference type="InterPro" id="IPR018494">
    <property type="entry name" value="Oxysterol-bd_CS"/>
</dbReference>
<protein>
    <recommendedName>
        <fullName evidence="5">Oxysterol-binding protein</fullName>
    </recommendedName>
</protein>
<gene>
    <name evidence="9" type="primary">LOC113206144</name>
</gene>
<dbReference type="CDD" id="cd13291">
    <property type="entry name" value="PH_ORP10_ORP11"/>
    <property type="match status" value="1"/>
</dbReference>
<dbReference type="Gene3D" id="3.30.70.3490">
    <property type="match status" value="1"/>
</dbReference>
<feature type="compositionally biased region" description="Pro residues" evidence="6">
    <location>
        <begin position="215"/>
        <end position="225"/>
    </location>
</feature>
<dbReference type="PANTHER" id="PTHR10972">
    <property type="entry name" value="OXYSTEROL-BINDING PROTEIN-RELATED"/>
    <property type="match status" value="1"/>
</dbReference>
<evidence type="ECO:0000259" key="7">
    <source>
        <dbReference type="PROSITE" id="PS50003"/>
    </source>
</evidence>
<dbReference type="RefSeq" id="XP_026277867.1">
    <property type="nucleotide sequence ID" value="XM_026422082.2"/>
</dbReference>
<dbReference type="Pfam" id="PF01237">
    <property type="entry name" value="Oxysterol_BP"/>
    <property type="match status" value="1"/>
</dbReference>
<keyword evidence="3" id="KW-0446">Lipid-binding</keyword>
<keyword evidence="8" id="KW-1185">Reference proteome</keyword>
<dbReference type="InterPro" id="IPR000648">
    <property type="entry name" value="Oxysterol-bd"/>
</dbReference>
<evidence type="ECO:0000256" key="3">
    <source>
        <dbReference type="ARBA" id="ARBA00023121"/>
    </source>
</evidence>
<name>A0A6J1S9Y4_FRAOC</name>
<dbReference type="Gene3D" id="1.10.287.2720">
    <property type="match status" value="1"/>
</dbReference>
<evidence type="ECO:0000256" key="4">
    <source>
        <dbReference type="RuleBase" id="RU003844"/>
    </source>
</evidence>
<reference evidence="9" key="1">
    <citation type="submission" date="2025-08" db="UniProtKB">
        <authorList>
            <consortium name="RefSeq"/>
        </authorList>
    </citation>
    <scope>IDENTIFICATION</scope>
    <source>
        <tissue evidence="9">Whole organism</tissue>
    </source>
</reference>
<feature type="compositionally biased region" description="Polar residues" evidence="6">
    <location>
        <begin position="228"/>
        <end position="254"/>
    </location>
</feature>
<feature type="compositionally biased region" description="Basic and acidic residues" evidence="6">
    <location>
        <begin position="654"/>
        <end position="675"/>
    </location>
</feature>
<evidence type="ECO:0000256" key="6">
    <source>
        <dbReference type="SAM" id="MobiDB-lite"/>
    </source>
</evidence>
<dbReference type="GO" id="GO:0005829">
    <property type="term" value="C:cytosol"/>
    <property type="evidence" value="ECO:0007669"/>
    <property type="project" value="TreeGrafter"/>
</dbReference>
<dbReference type="InterPro" id="IPR037239">
    <property type="entry name" value="OSBP_sf"/>
</dbReference>
<dbReference type="Proteomes" id="UP000504606">
    <property type="component" value="Unplaced"/>
</dbReference>
<dbReference type="SUPFAM" id="SSF50729">
    <property type="entry name" value="PH domain-like"/>
    <property type="match status" value="1"/>
</dbReference>
<keyword evidence="1 5" id="KW-0813">Transport</keyword>
<dbReference type="SMART" id="SM00233">
    <property type="entry name" value="PH"/>
    <property type="match status" value="1"/>
</dbReference>
<sequence length="704" mass="78441">MDMHSDKLRQQFEGQLYKYTNVMKGWQHRWFVLDPEMGTLSYFLSDSDHKSRVRGSIHLAAAVISPSDEDSNTFTVNSTSGELFKLRAGDARARQDWVNRLRAVAEMHTIAIAQSNPPLPPREHHTLGTSSATPNPLVHCTMALLDAFSMVRDHLQKAEHCNSLLVRAVEDLPVSGPGMHSSDADLLVLKATTSATLQCLGHCLSILQQQQLAPPSTPALPPVPTVPGSSQSLSSTGKPPLTKKNSLPSHTPASPSHFEGKKSASERHHQPPSATQLAARRSDPTNRVAPVEFAKVDGNYSSPCERDDTRLKEKEQEDQMKLKGKVQENEHQEEDEQVTDEEDVRAGGGGTGRTFQAEENKSVILHLLSQLKLGMDLTKVVLPTFILERRSLLEMFADCLGHPNLFLKIMESSTPEMRMMAVVEWYLTSLHIGRDCSIAKKPYNPIIGETFHCSWRVQEPDNKADFVHYTAEQVSHHPPVTAFYAECPSRNMCLNASIWTKSNFSGMSVGVAMVGEVNLLLGDIGERYDFTLPSAYARSIISVPWIELGGKVVINCPTTGYSANIIFHTKPFYGGKVHQVTGEVKNDVGISTCKIQGEWNSSFEFIYPGGNTKVIDVTRLPVIRKRVRPVSKQGNMESRRLWYEVTNALAENDISRATDHKRSLEEQQRAGEKHRASTGTSFPTRYFHRTGDDSWMYNNMLVSV</sequence>
<dbReference type="InterPro" id="IPR011993">
    <property type="entry name" value="PH-like_dom_sf"/>
</dbReference>
<evidence type="ECO:0000256" key="2">
    <source>
        <dbReference type="ARBA" id="ARBA00023055"/>
    </source>
</evidence>
<dbReference type="Gene3D" id="2.30.29.30">
    <property type="entry name" value="Pleckstrin-homology domain (PH domain)/Phosphotyrosine-binding domain (PTB)"/>
    <property type="match status" value="1"/>
</dbReference>
<feature type="compositionally biased region" description="Basic and acidic residues" evidence="6">
    <location>
        <begin position="304"/>
        <end position="330"/>
    </location>
</feature>
<feature type="compositionally biased region" description="Acidic residues" evidence="6">
    <location>
        <begin position="331"/>
        <end position="343"/>
    </location>
</feature>
<dbReference type="AlphaFoldDB" id="A0A6J1S9Y4"/>
<dbReference type="SUPFAM" id="SSF144000">
    <property type="entry name" value="Oxysterol-binding protein-like"/>
    <property type="match status" value="1"/>
</dbReference>
<evidence type="ECO:0000256" key="1">
    <source>
        <dbReference type="ARBA" id="ARBA00022448"/>
    </source>
</evidence>
<organism evidence="8 9">
    <name type="scientific">Frankliniella occidentalis</name>
    <name type="common">Western flower thrips</name>
    <name type="synonym">Euthrips occidentalis</name>
    <dbReference type="NCBI Taxonomy" id="133901"/>
    <lineage>
        <taxon>Eukaryota</taxon>
        <taxon>Metazoa</taxon>
        <taxon>Ecdysozoa</taxon>
        <taxon>Arthropoda</taxon>
        <taxon>Hexapoda</taxon>
        <taxon>Insecta</taxon>
        <taxon>Pterygota</taxon>
        <taxon>Neoptera</taxon>
        <taxon>Paraneoptera</taxon>
        <taxon>Thysanoptera</taxon>
        <taxon>Terebrantia</taxon>
        <taxon>Thripoidea</taxon>
        <taxon>Thripidae</taxon>
        <taxon>Frankliniella</taxon>
    </lineage>
</organism>